<accession>A0ACB9MDP9</accession>
<reference evidence="2" key="1">
    <citation type="journal article" date="2023" name="Front. Plant Sci.">
        <title>Chromosomal-level genome assembly of Melastoma candidum provides insights into trichome evolution.</title>
        <authorList>
            <person name="Zhong Y."/>
            <person name="Wu W."/>
            <person name="Sun C."/>
            <person name="Zou P."/>
            <person name="Liu Y."/>
            <person name="Dai S."/>
            <person name="Zhou R."/>
        </authorList>
    </citation>
    <scope>NUCLEOTIDE SEQUENCE [LARGE SCALE GENOMIC DNA]</scope>
</reference>
<comment type="caution">
    <text evidence="1">The sequence shown here is derived from an EMBL/GenBank/DDBJ whole genome shotgun (WGS) entry which is preliminary data.</text>
</comment>
<sequence length="909" mass="101637">MARRSDFAQKLLDDLRLRKERLATAQSSRNAARGDGYTNSRPMGRSSTNGKGSMKNLPLQNRPAGRQKLTEPSSQIVPFTGAHGATPVGDFSLALAFAFENAGKLRMTMDSPRNQIPMLSFLREMGRGSVDVRERRSLTVQVPALSQLHVKEISKGAEKLNQILRAWSSGLNFDQCSVEIGKELLKGATDLQESLRMLANLQGGSVEFSTGPRQKNRIVLLEDREDDDVSIVESTGSNKIKRIEPPKFSFDKPARRDQGVQQAVVAVRNMGLPAPTNPNESLRFSSSMQSNHVKGRKANVIAKLMGLEELPANDGVGSSFHDGTAGDASSKPNSPPPRPMPPSIQFDQPNKSPLSQEISRMMMGADRKIPAPVTRVTEAESVEIPYLKKLEKTNSAQNDLKMDDGRLKTIRSVKNQKHEQGMTRNPDRSGPKDRKRMGANETNLKPRGKQEMGQKVRGKGGNNEGKPQVDDKNGSPLHDNSPRKRSDGKHVDGNEFLSKTPESSFRVEKINNKKLLYGGNEPENRVPAEFADTTRTKLYEGMKTERVPAQRGGAQVARARESKEVPPQVLRKVKVVEHLETKKFQGMKEAARKKGGSIEGVLRLPRPWSSLSQGFQKIKRDEILVTLENIDEPMQTDVHKSTESISTIQEQAEYRTAGITDEKMRYREFSKMVPNSDSDRKDPVMSPLHIAVARSQEAPYREFSSPKLNFDQPSDGTSPYHGSLRTQTQVMLTESENQLKRVLLRSQFFIDTAETFFDFNIPRAQTTPAHQYILSKTDDSLILDCGYEITKRKGRLQELAVHPLAKMPASFIKVKTLDDLIKQLSDFFNRLKSHGRNGNPSCEPAEYVPRMFEADIEAGDPETNCMWEFGWNSRAFAFVERDEVARTIEKMVIGKLIDELARDLLVHAA</sequence>
<gene>
    <name evidence="1" type="ORF">MLD38_034954</name>
</gene>
<evidence type="ECO:0000313" key="1">
    <source>
        <dbReference type="EMBL" id="KAI4321589.1"/>
    </source>
</evidence>
<protein>
    <submittedName>
        <fullName evidence="1">Uncharacterized protein</fullName>
    </submittedName>
</protein>
<dbReference type="EMBL" id="CM042889">
    <property type="protein sequence ID" value="KAI4321589.1"/>
    <property type="molecule type" value="Genomic_DNA"/>
</dbReference>
<dbReference type="Proteomes" id="UP001057402">
    <property type="component" value="Chromosome 10"/>
</dbReference>
<evidence type="ECO:0000313" key="2">
    <source>
        <dbReference type="Proteomes" id="UP001057402"/>
    </source>
</evidence>
<keyword evidence="2" id="KW-1185">Reference proteome</keyword>
<name>A0ACB9MDP9_9MYRT</name>
<proteinExistence type="predicted"/>
<organism evidence="1 2">
    <name type="scientific">Melastoma candidum</name>
    <dbReference type="NCBI Taxonomy" id="119954"/>
    <lineage>
        <taxon>Eukaryota</taxon>
        <taxon>Viridiplantae</taxon>
        <taxon>Streptophyta</taxon>
        <taxon>Embryophyta</taxon>
        <taxon>Tracheophyta</taxon>
        <taxon>Spermatophyta</taxon>
        <taxon>Magnoliopsida</taxon>
        <taxon>eudicotyledons</taxon>
        <taxon>Gunneridae</taxon>
        <taxon>Pentapetalae</taxon>
        <taxon>rosids</taxon>
        <taxon>malvids</taxon>
        <taxon>Myrtales</taxon>
        <taxon>Melastomataceae</taxon>
        <taxon>Melastomatoideae</taxon>
        <taxon>Melastomateae</taxon>
        <taxon>Melastoma</taxon>
    </lineage>
</organism>